<accession>A0A345DQJ8</accession>
<reference evidence="2" key="1">
    <citation type="submission" date="2018-07" db="EMBL/GenBank/DDBJ databases">
        <title>Complete Genome Sequence of Spiroplasma phoeniceum.</title>
        <authorList>
            <person name="Davis R.E."/>
            <person name="Shao J.Y."/>
            <person name="Zhao Y."/>
            <person name="Silver A."/>
            <person name="Stump z."/>
            <person name="Gasparich G."/>
        </authorList>
    </citation>
    <scope>NUCLEOTIDE SEQUENCE [LARGE SCALE GENOMIC DNA]</scope>
    <source>
        <strain evidence="2">P40</strain>
    </source>
</reference>
<name>A0A345DQJ8_9MOLU</name>
<keyword evidence="2" id="KW-1185">Reference proteome</keyword>
<gene>
    <name evidence="1" type="ORF">SDAV_001524</name>
</gene>
<sequence>MLTGFKAEFVNLNQSLRDRYSNYYVDTMPLLADNDISFTLYHINFDNIVDLLEAISQAILGITVRVNIAYEVKFKGLQARANIEALVVITNDLVALDNIQDNIEKYFTNFVHNTFQKENYKIVWNRYHNNITEKQVILPIIQKVLKNKNILFF</sequence>
<protein>
    <submittedName>
        <fullName evidence="1">Uncharacterized protein</fullName>
    </submittedName>
</protein>
<evidence type="ECO:0000313" key="1">
    <source>
        <dbReference type="EMBL" id="AXF96489.1"/>
    </source>
</evidence>
<dbReference type="AlphaFoldDB" id="A0A345DQJ8"/>
<dbReference type="RefSeq" id="WP_114565096.1">
    <property type="nucleotide sequence ID" value="NZ_CP031088.1"/>
</dbReference>
<evidence type="ECO:0000313" key="2">
    <source>
        <dbReference type="Proteomes" id="UP000253689"/>
    </source>
</evidence>
<dbReference type="Proteomes" id="UP000253689">
    <property type="component" value="Chromosome"/>
</dbReference>
<organism evidence="1 2">
    <name type="scientific">Spiroplasma phoeniceum P40</name>
    <dbReference type="NCBI Taxonomy" id="1276259"/>
    <lineage>
        <taxon>Bacteria</taxon>
        <taxon>Bacillati</taxon>
        <taxon>Mycoplasmatota</taxon>
        <taxon>Mollicutes</taxon>
        <taxon>Entomoplasmatales</taxon>
        <taxon>Spiroplasmataceae</taxon>
        <taxon>Spiroplasma</taxon>
    </lineage>
</organism>
<proteinExistence type="predicted"/>
<dbReference type="KEGG" id="sphh:SDAV_001524"/>
<dbReference type="EMBL" id="CP031088">
    <property type="protein sequence ID" value="AXF96489.1"/>
    <property type="molecule type" value="Genomic_DNA"/>
</dbReference>